<feature type="compositionally biased region" description="Polar residues" evidence="1">
    <location>
        <begin position="294"/>
        <end position="312"/>
    </location>
</feature>
<accession>A0A0B1P035</accession>
<organism evidence="2 3">
    <name type="scientific">Uncinula necator</name>
    <name type="common">Grape powdery mildew</name>
    <dbReference type="NCBI Taxonomy" id="52586"/>
    <lineage>
        <taxon>Eukaryota</taxon>
        <taxon>Fungi</taxon>
        <taxon>Dikarya</taxon>
        <taxon>Ascomycota</taxon>
        <taxon>Pezizomycotina</taxon>
        <taxon>Leotiomycetes</taxon>
        <taxon>Erysiphales</taxon>
        <taxon>Erysiphaceae</taxon>
        <taxon>Erysiphe</taxon>
    </lineage>
</organism>
<dbReference type="EMBL" id="JNVN01002748">
    <property type="protein sequence ID" value="KHJ31598.1"/>
    <property type="molecule type" value="Genomic_DNA"/>
</dbReference>
<evidence type="ECO:0000313" key="2">
    <source>
        <dbReference type="EMBL" id="KHJ31598.1"/>
    </source>
</evidence>
<dbReference type="AlphaFoldDB" id="A0A0B1P035"/>
<feature type="region of interest" description="Disordered" evidence="1">
    <location>
        <begin position="278"/>
        <end position="312"/>
    </location>
</feature>
<dbReference type="HOGENOM" id="CLU_847839_0_0_1"/>
<comment type="caution">
    <text evidence="2">The sequence shown here is derived from an EMBL/GenBank/DDBJ whole genome shotgun (WGS) entry which is preliminary data.</text>
</comment>
<keyword evidence="3" id="KW-1185">Reference proteome</keyword>
<evidence type="ECO:0000256" key="1">
    <source>
        <dbReference type="SAM" id="MobiDB-lite"/>
    </source>
</evidence>
<name>A0A0B1P035_UNCNE</name>
<feature type="region of interest" description="Disordered" evidence="1">
    <location>
        <begin position="225"/>
        <end position="250"/>
    </location>
</feature>
<dbReference type="Proteomes" id="UP000030854">
    <property type="component" value="Unassembled WGS sequence"/>
</dbReference>
<sequence length="312" mass="36003">MTVFTSSWKQCATRSMNMTNVIQLTGIESYAIWSATMIAIFRTLKLVEVVVQGLKPSAGMSKEEVDAYNSLNDCALGIFIQVIHGDILKGVVEMETTNDIWLYLISLYHRDTAFALVHQVGSLCQLGWMFDHTRPISEFIINFESEWFKLLKLTRDSSDTYRQQFAVFLGNDKAKRDFLLGLISRHHKNIVDNLTTKDNLTFAEVKQRLLDSDYESCSTALLTMESQNKGRNQKSKKRGRKPEKVPEPDEQCTFCKKHFPDKPRNYSWKTCLQRNSWRNQSNKTDPPKWHEVHMTTNNSQKDSSTSKFVPVL</sequence>
<protein>
    <submittedName>
        <fullName evidence="2">Uncharacterized protein</fullName>
    </submittedName>
</protein>
<reference evidence="2 3" key="1">
    <citation type="journal article" date="2014" name="BMC Genomics">
        <title>Adaptive genomic structural variation in the grape powdery mildew pathogen, Erysiphe necator.</title>
        <authorList>
            <person name="Jones L."/>
            <person name="Riaz S."/>
            <person name="Morales-Cruz A."/>
            <person name="Amrine K.C."/>
            <person name="McGuire B."/>
            <person name="Gubler W.D."/>
            <person name="Walker M.A."/>
            <person name="Cantu D."/>
        </authorList>
    </citation>
    <scope>NUCLEOTIDE SEQUENCE [LARGE SCALE GENOMIC DNA]</scope>
    <source>
        <strain evidence="3">c</strain>
    </source>
</reference>
<proteinExistence type="predicted"/>
<evidence type="ECO:0000313" key="3">
    <source>
        <dbReference type="Proteomes" id="UP000030854"/>
    </source>
</evidence>
<dbReference type="STRING" id="52586.A0A0B1P035"/>
<dbReference type="OMA" id="ITHTWIF"/>
<feature type="compositionally biased region" description="Basic residues" evidence="1">
    <location>
        <begin position="231"/>
        <end position="241"/>
    </location>
</feature>
<gene>
    <name evidence="2" type="ORF">EV44_g3365</name>
</gene>